<evidence type="ECO:0000256" key="7">
    <source>
        <dbReference type="SAM" id="MobiDB-lite"/>
    </source>
</evidence>
<feature type="region of interest" description="Disordered" evidence="7">
    <location>
        <begin position="182"/>
        <end position="223"/>
    </location>
</feature>
<dbReference type="PRINTS" id="PR00741">
    <property type="entry name" value="GLHYDRLASE29"/>
</dbReference>
<keyword evidence="5" id="KW-0378">Hydrolase</keyword>
<comment type="similarity">
    <text evidence="2">Belongs to the glycosyl hydrolase 29 family.</text>
</comment>
<dbReference type="InterPro" id="IPR013780">
    <property type="entry name" value="Glyco_hydro_b"/>
</dbReference>
<evidence type="ECO:0000256" key="2">
    <source>
        <dbReference type="ARBA" id="ARBA00007951"/>
    </source>
</evidence>
<dbReference type="Pfam" id="PF16757">
    <property type="entry name" value="Fucosidase_C"/>
    <property type="match status" value="1"/>
</dbReference>
<dbReference type="Gene3D" id="3.20.20.80">
    <property type="entry name" value="Glycosidases"/>
    <property type="match status" value="1"/>
</dbReference>
<dbReference type="Proteomes" id="UP000366872">
    <property type="component" value="Unassembled WGS sequence"/>
</dbReference>
<gene>
    <name evidence="10" type="ORF">PDESU_04851</name>
</gene>
<evidence type="ECO:0000256" key="3">
    <source>
        <dbReference type="ARBA" id="ARBA00012662"/>
    </source>
</evidence>
<dbReference type="InterPro" id="IPR031919">
    <property type="entry name" value="Fucosidase_C"/>
</dbReference>
<protein>
    <recommendedName>
        <fullName evidence="3">alpha-L-fucosidase</fullName>
        <ecNumber evidence="3">3.2.1.51</ecNumber>
    </recommendedName>
</protein>
<dbReference type="SMART" id="SM00812">
    <property type="entry name" value="Alpha_L_fucos"/>
    <property type="match status" value="1"/>
</dbReference>
<name>A0A6C2U880_PONDE</name>
<proteinExistence type="inferred from homology"/>
<dbReference type="GO" id="GO:0004560">
    <property type="term" value="F:alpha-L-fucosidase activity"/>
    <property type="evidence" value="ECO:0007669"/>
    <property type="project" value="InterPro"/>
</dbReference>
<reference evidence="10 11" key="1">
    <citation type="submission" date="2019-04" db="EMBL/GenBank/DDBJ databases">
        <authorList>
            <person name="Van Vliet M D."/>
        </authorList>
    </citation>
    <scope>NUCLEOTIDE SEQUENCE [LARGE SCALE GENOMIC DNA]</scope>
    <source>
        <strain evidence="10 11">F1</strain>
    </source>
</reference>
<dbReference type="PANTHER" id="PTHR10030:SF37">
    <property type="entry name" value="ALPHA-L-FUCOSIDASE-RELATED"/>
    <property type="match status" value="1"/>
</dbReference>
<feature type="domain" description="Glycoside hydrolase family 29 N-terminal" evidence="8">
    <location>
        <begin position="19"/>
        <end position="381"/>
    </location>
</feature>
<evidence type="ECO:0000256" key="1">
    <source>
        <dbReference type="ARBA" id="ARBA00004071"/>
    </source>
</evidence>
<dbReference type="PIRSF" id="PIRSF001092">
    <property type="entry name" value="Alpha-L-fucosidase"/>
    <property type="match status" value="1"/>
</dbReference>
<dbReference type="EC" id="3.2.1.51" evidence="3"/>
<keyword evidence="11" id="KW-1185">Reference proteome</keyword>
<comment type="function">
    <text evidence="1">Alpha-L-fucosidase is responsible for hydrolyzing the alpha-1,6-linked fucose joined to the reducing-end N-acetylglucosamine of the carbohydrate moieties of glycoproteins.</text>
</comment>
<dbReference type="AlphaFoldDB" id="A0A6C2U880"/>
<dbReference type="InterPro" id="IPR016286">
    <property type="entry name" value="FUC_metazoa-typ"/>
</dbReference>
<evidence type="ECO:0000256" key="6">
    <source>
        <dbReference type="ARBA" id="ARBA00023295"/>
    </source>
</evidence>
<dbReference type="PANTHER" id="PTHR10030">
    <property type="entry name" value="ALPHA-L-FUCOSIDASE"/>
    <property type="match status" value="1"/>
</dbReference>
<dbReference type="RefSeq" id="WP_136081792.1">
    <property type="nucleotide sequence ID" value="NZ_CAAHFG010000003.1"/>
</dbReference>
<feature type="domain" description="Alpha-L-fucosidase C-terminal" evidence="9">
    <location>
        <begin position="410"/>
        <end position="492"/>
    </location>
</feature>
<dbReference type="GO" id="GO:0005764">
    <property type="term" value="C:lysosome"/>
    <property type="evidence" value="ECO:0007669"/>
    <property type="project" value="TreeGrafter"/>
</dbReference>
<dbReference type="GO" id="GO:0016139">
    <property type="term" value="P:glycoside catabolic process"/>
    <property type="evidence" value="ECO:0007669"/>
    <property type="project" value="TreeGrafter"/>
</dbReference>
<dbReference type="InterPro" id="IPR000933">
    <property type="entry name" value="Glyco_hydro_29"/>
</dbReference>
<dbReference type="InterPro" id="IPR017853">
    <property type="entry name" value="GH"/>
</dbReference>
<evidence type="ECO:0000256" key="5">
    <source>
        <dbReference type="ARBA" id="ARBA00022801"/>
    </source>
</evidence>
<evidence type="ECO:0000313" key="11">
    <source>
        <dbReference type="Proteomes" id="UP000366872"/>
    </source>
</evidence>
<accession>A0A6C2U880</accession>
<keyword evidence="4" id="KW-0732">Signal</keyword>
<evidence type="ECO:0000256" key="4">
    <source>
        <dbReference type="ARBA" id="ARBA00022729"/>
    </source>
</evidence>
<evidence type="ECO:0000313" key="10">
    <source>
        <dbReference type="EMBL" id="VGO16260.1"/>
    </source>
</evidence>
<dbReference type="Gene3D" id="2.60.40.1180">
    <property type="entry name" value="Golgi alpha-mannosidase II"/>
    <property type="match status" value="1"/>
</dbReference>
<dbReference type="SUPFAM" id="SSF51445">
    <property type="entry name" value="(Trans)glycosidases"/>
    <property type="match status" value="1"/>
</dbReference>
<sequence>MKLTMTMLALATTTAVWSEDKPKFVNTVESLQQYECADWFRDAKFGIYLHWGAYSVAEQGEWYARNLYIEGRPEYEHHLKTYGHPSEFGYADFIPMWKAENFDPDALLALFKRSGAKYFTPCAVHHDNFDLWDSKYHKWNSVNKGPKKDLIQMWKDATHKVGLRFGVTTHLSRSYSWLNTANQSDTEGPKKGVPYDGAQGKAKGLYPANDGQSTHPRAPFDAPKEWRDNWAKRIKQLIDDYEPDHLYYDCAVPFRGEDAGATGMDVIAHFYNKRPEGVMCIKERPWQGLYADGIATLDYERGKAASILTEPWQTDDSIGSWGYKAGSSYMTPDLVVDKLIDIVSKNGNMLLNIPIKADGTLDAEATELLNKVGEWFDVNGEAIYGTRPWYMFGEGHNEIGHKDLESPMSAKDFRYTTKGDTLYAFVLDWHNAKKKPVVFPNLTAMNTRITEVVSVEMLGHEGELKWENHGDGLQVWFPNKKPCDYAYALKIEFKK</sequence>
<dbReference type="EMBL" id="CAAHFG010000003">
    <property type="protein sequence ID" value="VGO16260.1"/>
    <property type="molecule type" value="Genomic_DNA"/>
</dbReference>
<dbReference type="GO" id="GO:0006004">
    <property type="term" value="P:fucose metabolic process"/>
    <property type="evidence" value="ECO:0007669"/>
    <property type="project" value="InterPro"/>
</dbReference>
<keyword evidence="6" id="KW-0326">Glycosidase</keyword>
<evidence type="ECO:0000259" key="9">
    <source>
        <dbReference type="Pfam" id="PF16757"/>
    </source>
</evidence>
<dbReference type="Pfam" id="PF01120">
    <property type="entry name" value="Alpha_L_fucos"/>
    <property type="match status" value="1"/>
</dbReference>
<organism evidence="10 11">
    <name type="scientific">Pontiella desulfatans</name>
    <dbReference type="NCBI Taxonomy" id="2750659"/>
    <lineage>
        <taxon>Bacteria</taxon>
        <taxon>Pseudomonadati</taxon>
        <taxon>Kiritimatiellota</taxon>
        <taxon>Kiritimatiellia</taxon>
        <taxon>Kiritimatiellales</taxon>
        <taxon>Pontiellaceae</taxon>
        <taxon>Pontiella</taxon>
    </lineage>
</organism>
<dbReference type="InterPro" id="IPR057739">
    <property type="entry name" value="Glyco_hydro_29_N"/>
</dbReference>
<evidence type="ECO:0000259" key="8">
    <source>
        <dbReference type="Pfam" id="PF01120"/>
    </source>
</evidence>